<organism evidence="3 4">
    <name type="scientific">Paenibacillus lacisoli</name>
    <dbReference type="NCBI Taxonomy" id="3064525"/>
    <lineage>
        <taxon>Bacteria</taxon>
        <taxon>Bacillati</taxon>
        <taxon>Bacillota</taxon>
        <taxon>Bacilli</taxon>
        <taxon>Bacillales</taxon>
        <taxon>Paenibacillaceae</taxon>
        <taxon>Paenibacillus</taxon>
    </lineage>
</organism>
<keyword evidence="1" id="KW-0472">Membrane</keyword>
<dbReference type="RefSeq" id="WP_305022391.1">
    <property type="nucleotide sequence ID" value="NZ_JAUQTB010000001.1"/>
</dbReference>
<dbReference type="CDD" id="cd03385">
    <property type="entry name" value="PAP2_BcrC_like"/>
    <property type="match status" value="1"/>
</dbReference>
<comment type="caution">
    <text evidence="3">The sequence shown here is derived from an EMBL/GenBank/DDBJ whole genome shotgun (WGS) entry which is preliminary data.</text>
</comment>
<evidence type="ECO:0000256" key="1">
    <source>
        <dbReference type="SAM" id="Phobius"/>
    </source>
</evidence>
<dbReference type="PANTHER" id="PTHR14969:SF13">
    <property type="entry name" value="AT30094P"/>
    <property type="match status" value="1"/>
</dbReference>
<dbReference type="Proteomes" id="UP001240171">
    <property type="component" value="Unassembled WGS sequence"/>
</dbReference>
<keyword evidence="1" id="KW-1133">Transmembrane helix</keyword>
<feature type="transmembrane region" description="Helical" evidence="1">
    <location>
        <begin position="55"/>
        <end position="76"/>
    </location>
</feature>
<dbReference type="Pfam" id="PF01569">
    <property type="entry name" value="PAP2"/>
    <property type="match status" value="1"/>
</dbReference>
<evidence type="ECO:0000313" key="4">
    <source>
        <dbReference type="Proteomes" id="UP001240171"/>
    </source>
</evidence>
<keyword evidence="4" id="KW-1185">Reference proteome</keyword>
<accession>A0ABT9C8H9</accession>
<evidence type="ECO:0000259" key="2">
    <source>
        <dbReference type="SMART" id="SM00014"/>
    </source>
</evidence>
<sequence length="184" mass="20887">MNYEVFTWINRFADQNPLLDDAFIFLSKYAIWIMIVVLALVWIRGNRKQQRMVVYAFIGAAFAVLSTKIVIAPWIGHPRPFTEHSVHQLIDHTPDGSFPSKHAAFAFTLAFLSFAINRPVGRVMLILAVLIGLSRVYVGVHYPADILGGAVFAVILSSLLFYTRSFTSAVPDFFIQMYRKMIRS</sequence>
<feature type="domain" description="Phosphatidic acid phosphatase type 2/haloperoxidase" evidence="2">
    <location>
        <begin position="52"/>
        <end position="161"/>
    </location>
</feature>
<keyword evidence="1" id="KW-0812">Transmembrane</keyword>
<dbReference type="InterPro" id="IPR000326">
    <property type="entry name" value="PAP2/HPO"/>
</dbReference>
<dbReference type="EMBL" id="JAUQTB010000001">
    <property type="protein sequence ID" value="MDO7905215.1"/>
    <property type="molecule type" value="Genomic_DNA"/>
</dbReference>
<proteinExistence type="predicted"/>
<gene>
    <name evidence="3" type="ORF">Q5741_02145</name>
</gene>
<protein>
    <submittedName>
        <fullName evidence="3">Undecaprenyl-diphosphatase</fullName>
    </submittedName>
</protein>
<reference evidence="3 4" key="1">
    <citation type="submission" date="2023-07" db="EMBL/GenBank/DDBJ databases">
        <title>Paenibacillus sp. JX-17 nov. isolated from soil.</title>
        <authorList>
            <person name="Wan Y."/>
            <person name="Liu B."/>
        </authorList>
    </citation>
    <scope>NUCLEOTIDE SEQUENCE [LARGE SCALE GENOMIC DNA]</scope>
    <source>
        <strain evidence="3 4">JX-17</strain>
    </source>
</reference>
<dbReference type="SUPFAM" id="SSF48317">
    <property type="entry name" value="Acid phosphatase/Vanadium-dependent haloperoxidase"/>
    <property type="match status" value="1"/>
</dbReference>
<dbReference type="InterPro" id="IPR033879">
    <property type="entry name" value="UPP_Pase"/>
</dbReference>
<feature type="transmembrane region" description="Helical" evidence="1">
    <location>
        <begin position="123"/>
        <end position="140"/>
    </location>
</feature>
<dbReference type="InterPro" id="IPR036938">
    <property type="entry name" value="PAP2/HPO_sf"/>
</dbReference>
<dbReference type="PANTHER" id="PTHR14969">
    <property type="entry name" value="SPHINGOSINE-1-PHOSPHATE PHOSPHOHYDROLASE"/>
    <property type="match status" value="1"/>
</dbReference>
<evidence type="ECO:0000313" key="3">
    <source>
        <dbReference type="EMBL" id="MDO7905215.1"/>
    </source>
</evidence>
<dbReference type="SMART" id="SM00014">
    <property type="entry name" value="acidPPc"/>
    <property type="match status" value="1"/>
</dbReference>
<name>A0ABT9C8H9_9BACL</name>
<feature type="transmembrane region" description="Helical" evidence="1">
    <location>
        <begin position="22"/>
        <end position="43"/>
    </location>
</feature>
<dbReference type="Gene3D" id="1.20.144.10">
    <property type="entry name" value="Phosphatidic acid phosphatase type 2/haloperoxidase"/>
    <property type="match status" value="1"/>
</dbReference>
<feature type="transmembrane region" description="Helical" evidence="1">
    <location>
        <begin position="146"/>
        <end position="175"/>
    </location>
</feature>